<dbReference type="EMBL" id="FPBO01000018">
    <property type="protein sequence ID" value="SFU98843.1"/>
    <property type="molecule type" value="Genomic_DNA"/>
</dbReference>
<sequence length="216" mass="22019">MKKTIIRIALAAAAAGLAGGASAGVIASFGANSAIRSPTHAANFDANTTLAGNYAENGLLFSYTGSAGNNGCGYAGVDCYDDVSELSPAFQGNYMATAGNNAYVSIRLAGGGEMYGLEFAAGSGYLGLNGYWKTYNDNLQTGAGNFSMPVGAILGLRDAAGFDEVRYYAFSTANKQSGFSAAAIDQVRADVPEPGSALLLACGLLGMGVARRRREG</sequence>
<dbReference type="RefSeq" id="WP_143133221.1">
    <property type="nucleotide sequence ID" value="NZ_FPBO01000018.1"/>
</dbReference>
<dbReference type="AlphaFoldDB" id="A0A1I7KN03"/>
<name>A0A1I7KN03_9BURK</name>
<feature type="domain" description="Ice-binding protein C-terminal" evidence="2">
    <location>
        <begin position="190"/>
        <end position="214"/>
    </location>
</feature>
<dbReference type="NCBIfam" id="TIGR02595">
    <property type="entry name" value="PEP_CTERM"/>
    <property type="match status" value="1"/>
</dbReference>
<protein>
    <submittedName>
        <fullName evidence="3">VPLPA-CTERM protein sorting domain-containing protein</fullName>
    </submittedName>
</protein>
<dbReference type="OrthoDB" id="8756133at2"/>
<accession>A0A1I7KN03</accession>
<evidence type="ECO:0000259" key="2">
    <source>
        <dbReference type="Pfam" id="PF07589"/>
    </source>
</evidence>
<evidence type="ECO:0000313" key="3">
    <source>
        <dbReference type="EMBL" id="SFU98843.1"/>
    </source>
</evidence>
<gene>
    <name evidence="3" type="ORF">SAMN05216552_101837</name>
</gene>
<reference evidence="4" key="1">
    <citation type="submission" date="2016-10" db="EMBL/GenBank/DDBJ databases">
        <authorList>
            <person name="Varghese N."/>
            <person name="Submissions S."/>
        </authorList>
    </citation>
    <scope>NUCLEOTIDE SEQUENCE [LARGE SCALE GENOMIC DNA]</scope>
    <source>
        <strain evidence="4">CGMCC 1.11014</strain>
    </source>
</reference>
<evidence type="ECO:0000313" key="4">
    <source>
        <dbReference type="Proteomes" id="UP000199391"/>
    </source>
</evidence>
<dbReference type="Proteomes" id="UP000199391">
    <property type="component" value="Unassembled WGS sequence"/>
</dbReference>
<keyword evidence="1" id="KW-0732">Signal</keyword>
<dbReference type="STRING" id="1035707.SAMN05216552_101837"/>
<evidence type="ECO:0000256" key="1">
    <source>
        <dbReference type="SAM" id="SignalP"/>
    </source>
</evidence>
<organism evidence="3 4">
    <name type="scientific">Pseudoduganella namucuonensis</name>
    <dbReference type="NCBI Taxonomy" id="1035707"/>
    <lineage>
        <taxon>Bacteria</taxon>
        <taxon>Pseudomonadati</taxon>
        <taxon>Pseudomonadota</taxon>
        <taxon>Betaproteobacteria</taxon>
        <taxon>Burkholderiales</taxon>
        <taxon>Oxalobacteraceae</taxon>
        <taxon>Telluria group</taxon>
        <taxon>Pseudoduganella</taxon>
    </lineage>
</organism>
<keyword evidence="4" id="KW-1185">Reference proteome</keyword>
<feature type="signal peptide" evidence="1">
    <location>
        <begin position="1"/>
        <end position="23"/>
    </location>
</feature>
<feature type="chain" id="PRO_5011677097" evidence="1">
    <location>
        <begin position="24"/>
        <end position="216"/>
    </location>
</feature>
<proteinExistence type="predicted"/>
<dbReference type="InterPro" id="IPR013424">
    <property type="entry name" value="Ice-binding_C"/>
</dbReference>
<dbReference type="Pfam" id="PF07589">
    <property type="entry name" value="PEP-CTERM"/>
    <property type="match status" value="1"/>
</dbReference>